<dbReference type="SMART" id="SM00429">
    <property type="entry name" value="IPT"/>
    <property type="match status" value="1"/>
</dbReference>
<keyword evidence="4" id="KW-0472">Membrane</keyword>
<feature type="compositionally biased region" description="Polar residues" evidence="3">
    <location>
        <begin position="928"/>
        <end position="944"/>
    </location>
</feature>
<evidence type="ECO:0000259" key="5">
    <source>
        <dbReference type="SMART" id="SM00429"/>
    </source>
</evidence>
<feature type="repeat" description="ANK" evidence="2">
    <location>
        <begin position="1342"/>
        <end position="1374"/>
    </location>
</feature>
<feature type="compositionally biased region" description="Acidic residues" evidence="3">
    <location>
        <begin position="1452"/>
        <end position="1464"/>
    </location>
</feature>
<feature type="transmembrane region" description="Helical" evidence="4">
    <location>
        <begin position="1790"/>
        <end position="1810"/>
    </location>
</feature>
<dbReference type="Pfam" id="PF25603">
    <property type="entry name" value="SPT23_MGA2_DBD"/>
    <property type="match status" value="1"/>
</dbReference>
<feature type="region of interest" description="Disordered" evidence="3">
    <location>
        <begin position="1560"/>
        <end position="1590"/>
    </location>
</feature>
<dbReference type="InterPro" id="IPR002909">
    <property type="entry name" value="IPT_dom"/>
</dbReference>
<dbReference type="EMBL" id="FMSP01000019">
    <property type="protein sequence ID" value="SCV73944.1"/>
    <property type="molecule type" value="Genomic_DNA"/>
</dbReference>
<proteinExistence type="predicted"/>
<dbReference type="InterPro" id="IPR002110">
    <property type="entry name" value="Ankyrin_rpt"/>
</dbReference>
<dbReference type="PROSITE" id="PS50088">
    <property type="entry name" value="ANK_REPEAT"/>
    <property type="match status" value="2"/>
</dbReference>
<feature type="region of interest" description="Disordered" evidence="3">
    <location>
        <begin position="308"/>
        <end position="375"/>
    </location>
</feature>
<feature type="region of interest" description="Disordered" evidence="3">
    <location>
        <begin position="1671"/>
        <end position="1740"/>
    </location>
</feature>
<evidence type="ECO:0000256" key="2">
    <source>
        <dbReference type="PROSITE-ProRule" id="PRU00023"/>
    </source>
</evidence>
<dbReference type="OrthoDB" id="71307at2759"/>
<gene>
    <name evidence="6" type="ORF">BQ2448_6374</name>
</gene>
<protein>
    <submittedName>
        <fullName evidence="6">BQ2448_6374 protein</fullName>
    </submittedName>
</protein>
<evidence type="ECO:0000313" key="7">
    <source>
        <dbReference type="Proteomes" id="UP000198372"/>
    </source>
</evidence>
<feature type="compositionally biased region" description="Low complexity" evidence="3">
    <location>
        <begin position="1706"/>
        <end position="1733"/>
    </location>
</feature>
<feature type="compositionally biased region" description="Gly residues" evidence="3">
    <location>
        <begin position="1182"/>
        <end position="1192"/>
    </location>
</feature>
<feature type="compositionally biased region" description="Low complexity" evidence="3">
    <location>
        <begin position="26"/>
        <end position="46"/>
    </location>
</feature>
<evidence type="ECO:0000256" key="1">
    <source>
        <dbReference type="ARBA" id="ARBA00023043"/>
    </source>
</evidence>
<feature type="compositionally biased region" description="Basic residues" evidence="3">
    <location>
        <begin position="681"/>
        <end position="693"/>
    </location>
</feature>
<dbReference type="PANTHER" id="PTHR23335:SF1">
    <property type="entry name" value="CALMODULIN-BINDING TRANSCRIPTION ACTIVATOR, ISOFORM F"/>
    <property type="match status" value="1"/>
</dbReference>
<feature type="region of interest" description="Disordered" evidence="3">
    <location>
        <begin position="1231"/>
        <end position="1252"/>
    </location>
</feature>
<dbReference type="STRING" id="269621.A0A238FPX7"/>
<feature type="region of interest" description="Disordered" evidence="3">
    <location>
        <begin position="1182"/>
        <end position="1209"/>
    </location>
</feature>
<dbReference type="Pfam" id="PF12796">
    <property type="entry name" value="Ank_2"/>
    <property type="match status" value="1"/>
</dbReference>
<feature type="compositionally biased region" description="Low complexity" evidence="3">
    <location>
        <begin position="342"/>
        <end position="363"/>
    </location>
</feature>
<dbReference type="SUPFAM" id="SSF48403">
    <property type="entry name" value="Ankyrin repeat"/>
    <property type="match status" value="1"/>
</dbReference>
<organism evidence="6 7">
    <name type="scientific">Microbotryum intermedium</name>
    <dbReference type="NCBI Taxonomy" id="269621"/>
    <lineage>
        <taxon>Eukaryota</taxon>
        <taxon>Fungi</taxon>
        <taxon>Dikarya</taxon>
        <taxon>Basidiomycota</taxon>
        <taxon>Pucciniomycotina</taxon>
        <taxon>Microbotryomycetes</taxon>
        <taxon>Microbotryales</taxon>
        <taxon>Microbotryaceae</taxon>
        <taxon>Microbotryum</taxon>
    </lineage>
</organism>
<dbReference type="Gene3D" id="2.60.40.10">
    <property type="entry name" value="Immunoglobulins"/>
    <property type="match status" value="1"/>
</dbReference>
<feature type="region of interest" description="Disordered" evidence="3">
    <location>
        <begin position="632"/>
        <end position="829"/>
    </location>
</feature>
<dbReference type="GO" id="GO:0006357">
    <property type="term" value="P:regulation of transcription by RNA polymerase II"/>
    <property type="evidence" value="ECO:0007669"/>
    <property type="project" value="TreeGrafter"/>
</dbReference>
<feature type="region of interest" description="Disordered" evidence="3">
    <location>
        <begin position="207"/>
        <end position="260"/>
    </location>
</feature>
<keyword evidence="7" id="KW-1185">Reference proteome</keyword>
<feature type="region of interest" description="Disordered" evidence="3">
    <location>
        <begin position="18"/>
        <end position="48"/>
    </location>
</feature>
<feature type="domain" description="IPT/TIG" evidence="5">
    <location>
        <begin position="1059"/>
        <end position="1145"/>
    </location>
</feature>
<feature type="compositionally biased region" description="Low complexity" evidence="3">
    <location>
        <begin position="1465"/>
        <end position="1474"/>
    </location>
</feature>
<feature type="compositionally biased region" description="Low complexity" evidence="3">
    <location>
        <begin position="745"/>
        <end position="759"/>
    </location>
</feature>
<evidence type="ECO:0000256" key="3">
    <source>
        <dbReference type="SAM" id="MobiDB-lite"/>
    </source>
</evidence>
<evidence type="ECO:0000256" key="4">
    <source>
        <dbReference type="SAM" id="Phobius"/>
    </source>
</evidence>
<dbReference type="InterPro" id="IPR036770">
    <property type="entry name" value="Ankyrin_rpt-contain_sf"/>
</dbReference>
<dbReference type="InterPro" id="IPR014756">
    <property type="entry name" value="Ig_E-set"/>
</dbReference>
<keyword evidence="4" id="KW-1133">Transmembrane helix</keyword>
<feature type="compositionally biased region" description="Low complexity" evidence="3">
    <location>
        <begin position="658"/>
        <end position="680"/>
    </location>
</feature>
<feature type="repeat" description="ANK" evidence="2">
    <location>
        <begin position="1309"/>
        <end position="1341"/>
    </location>
</feature>
<evidence type="ECO:0000313" key="6">
    <source>
        <dbReference type="EMBL" id="SCV73944.1"/>
    </source>
</evidence>
<feature type="region of interest" description="Disordered" evidence="3">
    <location>
        <begin position="1419"/>
        <end position="1498"/>
    </location>
</feature>
<feature type="compositionally biased region" description="Acidic residues" evidence="3">
    <location>
        <begin position="1475"/>
        <end position="1489"/>
    </location>
</feature>
<keyword evidence="4" id="KW-0812">Transmembrane</keyword>
<dbReference type="SMART" id="SM00248">
    <property type="entry name" value="ANK"/>
    <property type="match status" value="2"/>
</dbReference>
<dbReference type="GO" id="GO:0003712">
    <property type="term" value="F:transcription coregulator activity"/>
    <property type="evidence" value="ECO:0007669"/>
    <property type="project" value="TreeGrafter"/>
</dbReference>
<feature type="region of interest" description="Disordered" evidence="3">
    <location>
        <begin position="1625"/>
        <end position="1651"/>
    </location>
</feature>
<feature type="compositionally biased region" description="Polar residues" evidence="3">
    <location>
        <begin position="957"/>
        <end position="972"/>
    </location>
</feature>
<feature type="compositionally biased region" description="Low complexity" evidence="3">
    <location>
        <begin position="1193"/>
        <end position="1202"/>
    </location>
</feature>
<dbReference type="CDD" id="cd00102">
    <property type="entry name" value="IPT"/>
    <property type="match status" value="1"/>
</dbReference>
<dbReference type="GO" id="GO:0003690">
    <property type="term" value="F:double-stranded DNA binding"/>
    <property type="evidence" value="ECO:0007669"/>
    <property type="project" value="TreeGrafter"/>
</dbReference>
<feature type="compositionally biased region" description="Polar residues" evidence="3">
    <location>
        <begin position="1419"/>
        <end position="1430"/>
    </location>
</feature>
<feature type="compositionally biased region" description="Acidic residues" evidence="3">
    <location>
        <begin position="309"/>
        <end position="326"/>
    </location>
</feature>
<feature type="compositionally biased region" description="Low complexity" evidence="3">
    <location>
        <begin position="241"/>
        <end position="256"/>
    </location>
</feature>
<dbReference type="Gene3D" id="1.25.40.20">
    <property type="entry name" value="Ankyrin repeat-containing domain"/>
    <property type="match status" value="1"/>
</dbReference>
<dbReference type="InterPro" id="IPR013783">
    <property type="entry name" value="Ig-like_fold"/>
</dbReference>
<feature type="compositionally biased region" description="Basic residues" evidence="3">
    <location>
        <begin position="712"/>
        <end position="726"/>
    </location>
</feature>
<feature type="compositionally biased region" description="Low complexity" evidence="3">
    <location>
        <begin position="978"/>
        <end position="990"/>
    </location>
</feature>
<reference evidence="7" key="1">
    <citation type="submission" date="2016-09" db="EMBL/GenBank/DDBJ databases">
        <authorList>
            <person name="Jeantristanb JTB J.-T."/>
            <person name="Ricardo R."/>
        </authorList>
    </citation>
    <scope>NUCLEOTIDE SEQUENCE [LARGE SCALE GENOMIC DNA]</scope>
</reference>
<name>A0A238FPX7_9BASI</name>
<dbReference type="Pfam" id="PF01833">
    <property type="entry name" value="TIG"/>
    <property type="match status" value="1"/>
</dbReference>
<feature type="region of interest" description="Disordered" evidence="3">
    <location>
        <begin position="892"/>
        <end position="990"/>
    </location>
</feature>
<keyword evidence="1 2" id="KW-0040">ANK repeat</keyword>
<accession>A0A238FPX7</accession>
<dbReference type="Proteomes" id="UP000198372">
    <property type="component" value="Unassembled WGS sequence"/>
</dbReference>
<dbReference type="InterPro" id="IPR057962">
    <property type="entry name" value="SPT23_MGA2_DBD"/>
</dbReference>
<dbReference type="PANTHER" id="PTHR23335">
    <property type="entry name" value="CALMODULIN-BINDING TRANSCRIPTION ACTIVATOR CAMTA"/>
    <property type="match status" value="1"/>
</dbReference>
<feature type="compositionally biased region" description="Polar residues" evidence="3">
    <location>
        <begin position="784"/>
        <end position="797"/>
    </location>
</feature>
<dbReference type="PROSITE" id="PS50297">
    <property type="entry name" value="ANK_REP_REGION"/>
    <property type="match status" value="2"/>
</dbReference>
<feature type="compositionally biased region" description="Low complexity" evidence="3">
    <location>
        <begin position="899"/>
        <end position="927"/>
    </location>
</feature>
<dbReference type="GO" id="GO:0005634">
    <property type="term" value="C:nucleus"/>
    <property type="evidence" value="ECO:0007669"/>
    <property type="project" value="TreeGrafter"/>
</dbReference>
<dbReference type="SUPFAM" id="SSF81296">
    <property type="entry name" value="E set domains"/>
    <property type="match status" value="1"/>
</dbReference>
<sequence>MEFLIGLDHHNSPPALMDFYDPDFDSSSTSSDPSSASPSDSGASTGLARAANSPASLLGHGIGSSSTDAIAAATTIADRSPASTNAGSTTGMNGHHNWTAHALEGTDYHWTGAHEASPPPPPSSEAIDIDDLESFAAASPSRAAAATGAAVTASSSSSAAPLSSRDFWSTAPNTTVHSPSTPSNHLLQGASALGDAGASMLARSFNDSPRRKQLEDEMEVEFESVVHGHECGPSTIGSPVASGNANGNNNGFASSSSRHEAMSMPVDLSAVNAGIAPQLMGGNPSPLLNAQKKLEADAAPNVIANVQQEGEEKEEEEGDEEEDELLEDRHAQAASHAKAGPSQGNSSMSRSSSFERTSSYAASREPSQRPSLTATAISGSPLNLVTKDAVIASQVLTRLTRESDRKRLSAAGGLGDVQLLVLGIPTIGAKSRVETQIKISLVLVKDKQFQQGVNAVASTSAAGKMHGEAYMTLDGGLESGASQAFDRIGNWTHVRLPSTLALKKKPAKKTGKTAPDPPAVNTLTLEVAVRRGTQPNEEIMICTGCQQREMKRAQRKKGNKTAAALGEELVFDPEEEKQKVVVFNCGEFLEFSGGETVIPTRITCYCRHHKERKGFVVTFTARDHDGNIVATGQTPPIMITDDHKTTTGTKPACSVDMSSESVEQSAVPSVAPSVASSKSSTSKKAKAVKKKKSGAPSKTDQVISAASLVLRGRSKPTKRTTNRSRAARGLNPESDDEDSAPSIKSGVSSVNLSRTSSRSEMSPNSGKKAKPYDSDQRPPRKRSSNGASHRSPSFAMTSLSQTPPPPRPVPDAAASASIPGSTPSINLPLPAATLPVAAPSTDPPPHQPRVEQWESALGLVGGIGMDLTAAGVGSSGYTMMADSTHVVRNNSLSHSTDMSTAPSPARSSSTHFDWPSRSSSPQFSPRSATTSVDDSFQSFFNSLGSPPPMTTTNTPTLSNASRSPVVDSQSSMAHRHLQQQQQQYQQQQQQREQQLFASGLVSAFGGNSAAAAASLLQPTIQNGSTSHVATPLATNGFSGIDWTLLQNQLRSPAMPAAPQPRISRLIPGEGPIHGGIEVTVLGDNFVPNLTCVFGDNAAVPTHYWSANTLVCVLPPSANPGPVVVGIKGVPLTVEQGTGLQLFTYKDDSDRSLLELALQVVGLKMTGRLEDASAVAMRIVGNGGGNGGTGSGSNNGSRTTSPTANGASRDAASLAMSLEAAAAFVYKASESSRPSSRAHSRRPSVASTSGASSPVPMTVPLLYSSASETRNFEGIVLMSLSLLDLDPSLIPGSAPSLPLANSPISHANAKGHTLLHLATVLGFHRLTQFLLARQVDVDVRDRSGYTALHFAALYGRVAIARQLLDAGAATGVRNLQGKIALDIARERDDVDIEEILYHSRPSSRGPHRSMHQRPRFAMVQPTQVQSYSSSEGDAYGDGISDFGSGSEEHTFFDEDDSNSDSDSDSWDSSPSASGFDSEDEVAESAGDNDEFTDHEHRFSRRASRNASIVSLQYLLEAEEDVLAEADRPKTLGVTSLDVKEPIVAPAVATVSSKQQGSIAPTGWLFSRRTKTDPLSADDSEKSSTRVPPGEKLSTGVVTDMWEKAKANAFAPLHHIPAMASMPSFLGGKSEQATTPHVVDDSDADSDATTTERSVAVERAARAAGIDKDWSAWFTTKNPSSPPPVYSPTDRLLAPLSPSAKSQRPLGSAPTTFAPSSTSSITSIISNSPSGTTTPRTAARGSRVKFDKDKLDLALGPKRQGVDQDRMLWLFCESCGTTRLFVCAAFNADLDYIAVLVGIPVLITVISFAIYANADHMRPALEQFAELVLPRQFVKV</sequence>